<dbReference type="UniPathway" id="UPA00053">
    <property type="reaction ID" value="UER00087"/>
</dbReference>
<dbReference type="EMBL" id="LZFO01000016">
    <property type="protein sequence ID" value="OFI06081.1"/>
    <property type="molecule type" value="Genomic_DNA"/>
</dbReference>
<name>A0A1E8EYN6_9CLOT</name>
<gene>
    <name evidence="8 11" type="primary">aroE</name>
    <name evidence="11" type="ORF">CLOACE_13360</name>
</gene>
<feature type="binding site" evidence="8">
    <location>
        <begin position="126"/>
        <end position="130"/>
    </location>
    <ligand>
        <name>NADP(+)</name>
        <dbReference type="ChEBI" id="CHEBI:58349"/>
    </ligand>
</feature>
<evidence type="ECO:0000256" key="2">
    <source>
        <dbReference type="ARBA" id="ARBA00012962"/>
    </source>
</evidence>
<feature type="binding site" evidence="8">
    <location>
        <position position="102"/>
    </location>
    <ligand>
        <name>shikimate</name>
        <dbReference type="ChEBI" id="CHEBI:36208"/>
    </ligand>
</feature>
<dbReference type="AlphaFoldDB" id="A0A1E8EYN6"/>
<comment type="catalytic activity">
    <reaction evidence="7 8">
        <text>shikimate + NADP(+) = 3-dehydroshikimate + NADPH + H(+)</text>
        <dbReference type="Rhea" id="RHEA:17737"/>
        <dbReference type="ChEBI" id="CHEBI:15378"/>
        <dbReference type="ChEBI" id="CHEBI:16630"/>
        <dbReference type="ChEBI" id="CHEBI:36208"/>
        <dbReference type="ChEBI" id="CHEBI:57783"/>
        <dbReference type="ChEBI" id="CHEBI:58349"/>
        <dbReference type="EC" id="1.1.1.25"/>
    </reaction>
</comment>
<dbReference type="Gene3D" id="3.40.50.10860">
    <property type="entry name" value="Leucine Dehydrogenase, chain A, domain 1"/>
    <property type="match status" value="1"/>
</dbReference>
<feature type="binding site" evidence="8">
    <location>
        <position position="62"/>
    </location>
    <ligand>
        <name>shikimate</name>
        <dbReference type="ChEBI" id="CHEBI:36208"/>
    </ligand>
</feature>
<evidence type="ECO:0000259" key="9">
    <source>
        <dbReference type="Pfam" id="PF01488"/>
    </source>
</evidence>
<evidence type="ECO:0000313" key="11">
    <source>
        <dbReference type="EMBL" id="OFI06081.1"/>
    </source>
</evidence>
<feature type="domain" description="Quinate/shikimate 5-dehydrogenase/glutamyl-tRNA reductase" evidence="9">
    <location>
        <begin position="116"/>
        <end position="187"/>
    </location>
</feature>
<comment type="caution">
    <text evidence="8">Lacks conserved residue(s) required for the propagation of feature annotation.</text>
</comment>
<dbReference type="InterPro" id="IPR013708">
    <property type="entry name" value="Shikimate_DH-bd_N"/>
</dbReference>
<dbReference type="CDD" id="cd01065">
    <property type="entry name" value="NAD_bind_Shikimate_DH"/>
    <property type="match status" value="1"/>
</dbReference>
<keyword evidence="12" id="KW-1185">Reference proteome</keyword>
<dbReference type="GO" id="GO:0005829">
    <property type="term" value="C:cytosol"/>
    <property type="evidence" value="ECO:0007669"/>
    <property type="project" value="TreeGrafter"/>
</dbReference>
<dbReference type="EC" id="1.1.1.25" evidence="2 8"/>
<dbReference type="GO" id="GO:0008652">
    <property type="term" value="P:amino acid biosynthetic process"/>
    <property type="evidence" value="ECO:0007669"/>
    <property type="project" value="UniProtKB-KW"/>
</dbReference>
<evidence type="ECO:0000256" key="6">
    <source>
        <dbReference type="ARBA" id="ARBA00023141"/>
    </source>
</evidence>
<dbReference type="GO" id="GO:0004764">
    <property type="term" value="F:shikimate 3-dehydrogenase (NADP+) activity"/>
    <property type="evidence" value="ECO:0007669"/>
    <property type="project" value="UniProtKB-UniRule"/>
</dbReference>
<dbReference type="GO" id="GO:0009073">
    <property type="term" value="P:aromatic amino acid family biosynthetic process"/>
    <property type="evidence" value="ECO:0007669"/>
    <property type="project" value="UniProtKB-KW"/>
</dbReference>
<dbReference type="SUPFAM" id="SSF51735">
    <property type="entry name" value="NAD(P)-binding Rossmann-fold domains"/>
    <property type="match status" value="1"/>
</dbReference>
<sequence>MGSLYGLLGEKLKHSISPKIHSLIFKEGNIQGYYHLFEVEKENLGSAVEGLKALCAKGVNVTIPYKVSVMEYLDEISIEAKKIGSVNTICFNGNKTIGYNTDYYGFGRMLEKNNITVANKSAVILGSGGASKAVLQYILDKGIKDVKIVSRDVSKIKCTHKIKYFNLISYDEIKYLKGKDIIINCTPCGMYPNLQCSPVEKEVISDFSVAIDLIYNPSETLFLKYARELGIKGVNGLYMLVGQAVAAEELWNNISISVDKIYDKIV</sequence>
<dbReference type="Proteomes" id="UP000175744">
    <property type="component" value="Unassembled WGS sequence"/>
</dbReference>
<comment type="function">
    <text evidence="8">Involved in the biosynthesis of the chorismate, which leads to the biosynthesis of aromatic amino acids. Catalyzes the reversible NADPH linked reduction of 3-dehydroshikimate (DHSA) to yield shikimate (SA).</text>
</comment>
<dbReference type="PANTHER" id="PTHR21089">
    <property type="entry name" value="SHIKIMATE DEHYDROGENASE"/>
    <property type="match status" value="1"/>
</dbReference>
<evidence type="ECO:0000256" key="1">
    <source>
        <dbReference type="ARBA" id="ARBA00004871"/>
    </source>
</evidence>
<comment type="subunit">
    <text evidence="8">Homodimer.</text>
</comment>
<evidence type="ECO:0000256" key="5">
    <source>
        <dbReference type="ARBA" id="ARBA00023002"/>
    </source>
</evidence>
<evidence type="ECO:0000256" key="3">
    <source>
        <dbReference type="ARBA" id="ARBA00022605"/>
    </source>
</evidence>
<dbReference type="GO" id="GO:0019632">
    <property type="term" value="P:shikimate metabolic process"/>
    <property type="evidence" value="ECO:0007669"/>
    <property type="project" value="InterPro"/>
</dbReference>
<evidence type="ECO:0000256" key="4">
    <source>
        <dbReference type="ARBA" id="ARBA00022857"/>
    </source>
</evidence>
<feature type="binding site" evidence="8">
    <location>
        <begin position="15"/>
        <end position="17"/>
    </location>
    <ligand>
        <name>shikimate</name>
        <dbReference type="ChEBI" id="CHEBI:36208"/>
    </ligand>
</feature>
<feature type="binding site" evidence="8">
    <location>
        <position position="243"/>
    </location>
    <ligand>
        <name>shikimate</name>
        <dbReference type="ChEBI" id="CHEBI:36208"/>
    </ligand>
</feature>
<dbReference type="STRING" id="1121290.CLAOCE_13360"/>
<dbReference type="GO" id="GO:0050661">
    <property type="term" value="F:NADP binding"/>
    <property type="evidence" value="ECO:0007669"/>
    <property type="project" value="InterPro"/>
</dbReference>
<feature type="binding site" evidence="8">
    <location>
        <position position="87"/>
    </location>
    <ligand>
        <name>shikimate</name>
        <dbReference type="ChEBI" id="CHEBI:36208"/>
    </ligand>
</feature>
<feature type="binding site" evidence="8">
    <location>
        <position position="236"/>
    </location>
    <ligand>
        <name>NADP(+)</name>
        <dbReference type="ChEBI" id="CHEBI:58349"/>
    </ligand>
</feature>
<evidence type="ECO:0000256" key="7">
    <source>
        <dbReference type="ARBA" id="ARBA00049442"/>
    </source>
</evidence>
<evidence type="ECO:0000259" key="10">
    <source>
        <dbReference type="Pfam" id="PF08501"/>
    </source>
</evidence>
<dbReference type="Gene3D" id="3.40.50.720">
    <property type="entry name" value="NAD(P)-binding Rossmann-like Domain"/>
    <property type="match status" value="1"/>
</dbReference>
<evidence type="ECO:0000313" key="12">
    <source>
        <dbReference type="Proteomes" id="UP000175744"/>
    </source>
</evidence>
<dbReference type="PATRIC" id="fig|1121290.3.peg.1315"/>
<dbReference type="RefSeq" id="WP_101495399.1">
    <property type="nucleotide sequence ID" value="NZ_LZFO01000016.1"/>
</dbReference>
<dbReference type="InterPro" id="IPR036291">
    <property type="entry name" value="NAD(P)-bd_dom_sf"/>
</dbReference>
<dbReference type="HAMAP" id="MF_00222">
    <property type="entry name" value="Shikimate_DH_AroE"/>
    <property type="match status" value="1"/>
</dbReference>
<feature type="active site" description="Proton acceptor" evidence="8">
    <location>
        <position position="66"/>
    </location>
</feature>
<dbReference type="SUPFAM" id="SSF53223">
    <property type="entry name" value="Aminoacid dehydrogenase-like, N-terminal domain"/>
    <property type="match status" value="1"/>
</dbReference>
<dbReference type="InterPro" id="IPR011342">
    <property type="entry name" value="Shikimate_DH"/>
</dbReference>
<protein>
    <recommendedName>
        <fullName evidence="2 8">Shikimate dehydrogenase (NADP(+))</fullName>
        <shortName evidence="8">SDH</shortName>
        <ecNumber evidence="2 8">1.1.1.25</ecNumber>
    </recommendedName>
</protein>
<comment type="pathway">
    <text evidence="1 8">Metabolic intermediate biosynthesis; chorismate biosynthesis; chorismate from D-erythrose 4-phosphate and phosphoenolpyruvate: step 4/7.</text>
</comment>
<dbReference type="Pfam" id="PF01488">
    <property type="entry name" value="Shikimate_DH"/>
    <property type="match status" value="1"/>
</dbReference>
<dbReference type="GO" id="GO:0009423">
    <property type="term" value="P:chorismate biosynthetic process"/>
    <property type="evidence" value="ECO:0007669"/>
    <property type="project" value="UniProtKB-UniRule"/>
</dbReference>
<dbReference type="InterPro" id="IPR022893">
    <property type="entry name" value="Shikimate_DH_fam"/>
</dbReference>
<keyword evidence="6 8" id="KW-0057">Aromatic amino acid biosynthesis</keyword>
<dbReference type="NCBIfam" id="TIGR00507">
    <property type="entry name" value="aroE"/>
    <property type="match status" value="1"/>
</dbReference>
<dbReference type="InterPro" id="IPR006151">
    <property type="entry name" value="Shikm_DH/Glu-tRNA_Rdtase"/>
</dbReference>
<accession>A0A1E8EYN6</accession>
<keyword evidence="5 8" id="KW-0560">Oxidoreductase</keyword>
<keyword evidence="3 8" id="KW-0028">Amino-acid biosynthesis</keyword>
<keyword evidence="4 8" id="KW-0521">NADP</keyword>
<dbReference type="OrthoDB" id="9792692at2"/>
<comment type="caution">
    <text evidence="11">The sequence shown here is derived from an EMBL/GenBank/DDBJ whole genome shotgun (WGS) entry which is preliminary data.</text>
</comment>
<dbReference type="PANTHER" id="PTHR21089:SF1">
    <property type="entry name" value="BIFUNCTIONAL 3-DEHYDROQUINATE DEHYDRATASE_SHIKIMATE DEHYDROGENASE, CHLOROPLASTIC"/>
    <property type="match status" value="1"/>
</dbReference>
<organism evidence="11 12">
    <name type="scientific">Clostridium acetireducens DSM 10703</name>
    <dbReference type="NCBI Taxonomy" id="1121290"/>
    <lineage>
        <taxon>Bacteria</taxon>
        <taxon>Bacillati</taxon>
        <taxon>Bacillota</taxon>
        <taxon>Clostridia</taxon>
        <taxon>Eubacteriales</taxon>
        <taxon>Clostridiaceae</taxon>
        <taxon>Clostridium</taxon>
    </lineage>
</organism>
<evidence type="ECO:0000256" key="8">
    <source>
        <dbReference type="HAMAP-Rule" id="MF_00222"/>
    </source>
</evidence>
<reference evidence="11 12" key="1">
    <citation type="submission" date="2016-06" db="EMBL/GenBank/DDBJ databases">
        <title>Genome sequence of Clostridium acetireducens DSM 10703.</title>
        <authorList>
            <person name="Poehlein A."/>
            <person name="Fluechter S."/>
            <person name="Duerre P."/>
            <person name="Daniel R."/>
        </authorList>
    </citation>
    <scope>NUCLEOTIDE SEQUENCE [LARGE SCALE GENOMIC DNA]</scope>
    <source>
        <strain evidence="11 12">DSM 10703</strain>
    </source>
</reference>
<dbReference type="Pfam" id="PF08501">
    <property type="entry name" value="Shikimate_dh_N"/>
    <property type="match status" value="1"/>
</dbReference>
<feature type="binding site" evidence="8">
    <location>
        <position position="215"/>
    </location>
    <ligand>
        <name>shikimate</name>
        <dbReference type="ChEBI" id="CHEBI:36208"/>
    </ligand>
</feature>
<dbReference type="InterPro" id="IPR046346">
    <property type="entry name" value="Aminoacid_DH-like_N_sf"/>
</dbReference>
<comment type="similarity">
    <text evidence="8">Belongs to the shikimate dehydrogenase family.</text>
</comment>
<proteinExistence type="inferred from homology"/>
<feature type="binding site" evidence="8">
    <location>
        <position position="213"/>
    </location>
    <ligand>
        <name>NADP(+)</name>
        <dbReference type="ChEBI" id="CHEBI:58349"/>
    </ligand>
</feature>
<feature type="domain" description="Shikimate dehydrogenase substrate binding N-terminal" evidence="10">
    <location>
        <begin position="7"/>
        <end position="89"/>
    </location>
</feature>